<dbReference type="AlphaFoldDB" id="A0A2S4HF79"/>
<gene>
    <name evidence="1" type="ORF">C0068_11065</name>
</gene>
<proteinExistence type="predicted"/>
<dbReference type="EMBL" id="PQGG01000027">
    <property type="protein sequence ID" value="POP52610.1"/>
    <property type="molecule type" value="Genomic_DNA"/>
</dbReference>
<protein>
    <submittedName>
        <fullName evidence="1">Uncharacterized protein</fullName>
    </submittedName>
</protein>
<evidence type="ECO:0000313" key="2">
    <source>
        <dbReference type="Proteomes" id="UP000237222"/>
    </source>
</evidence>
<reference evidence="1" key="1">
    <citation type="submission" date="2018-01" db="EMBL/GenBank/DDBJ databases">
        <authorList>
            <person name="Yu X.-D."/>
        </authorList>
    </citation>
    <scope>NUCLEOTIDE SEQUENCE</scope>
    <source>
        <strain evidence="1">ZX-21</strain>
    </source>
</reference>
<dbReference type="RefSeq" id="WP_103684553.1">
    <property type="nucleotide sequence ID" value="NZ_PQGG01000027.1"/>
</dbReference>
<name>A0A2S4HF79_9GAMM</name>
<evidence type="ECO:0000313" key="1">
    <source>
        <dbReference type="EMBL" id="POP52610.1"/>
    </source>
</evidence>
<organism evidence="1 2">
    <name type="scientific">Zhongshania marina</name>
    <dbReference type="NCBI Taxonomy" id="2304603"/>
    <lineage>
        <taxon>Bacteria</taxon>
        <taxon>Pseudomonadati</taxon>
        <taxon>Pseudomonadota</taxon>
        <taxon>Gammaproteobacteria</taxon>
        <taxon>Cellvibrionales</taxon>
        <taxon>Spongiibacteraceae</taxon>
        <taxon>Zhongshania</taxon>
    </lineage>
</organism>
<comment type="caution">
    <text evidence="1">The sequence shown here is derived from an EMBL/GenBank/DDBJ whole genome shotgun (WGS) entry which is preliminary data.</text>
</comment>
<accession>A0A2S4HF79</accession>
<sequence length="121" mass="13775">MKQQTLIFLILFIPHSAISGPIFQSFEGHMSTKGKCSTRTVPFVPNLEVVTQEFKDDRHCVIDMPQNKYEMCYMTGLLSLSGIAQCSVKHDSQRNSFYIDFSVKRIIDSHISCVFTCKTSD</sequence>
<dbReference type="Proteomes" id="UP000237222">
    <property type="component" value="Unassembled WGS sequence"/>
</dbReference>